<feature type="transmembrane region" description="Helical" evidence="1">
    <location>
        <begin position="132"/>
        <end position="155"/>
    </location>
</feature>
<dbReference type="SUPFAM" id="SSF81321">
    <property type="entry name" value="Family A G protein-coupled receptor-like"/>
    <property type="match status" value="1"/>
</dbReference>
<dbReference type="EMBL" id="OE010449">
    <property type="protein sequence ID" value="CAD7464039.1"/>
    <property type="molecule type" value="Genomic_DNA"/>
</dbReference>
<sequence length="201" mass="21661">MGGGGSPLLLLPPSTGSGAGEVAGGVRRLTGAGVYGRAAKFRRQKKAAKTLGIVVGGFLLCWFPFFVILPIGTPLAGSNISGREQLFIGLGFFNDKKMKEFVGFVEFTASDVTTIAIDKFLEEKGFDLEKCLYYAAIKAQIIVAVALIAKCFALFKPVANALQHRCLDLLQYSQHIKRILGIITTQCNDEEQVATELVEDA</sequence>
<gene>
    <name evidence="2" type="ORF">TTEB3V08_LOCUS11918</name>
</gene>
<protein>
    <submittedName>
        <fullName evidence="2">Uncharacterized protein</fullName>
    </submittedName>
</protein>
<reference evidence="2" key="1">
    <citation type="submission" date="2020-11" db="EMBL/GenBank/DDBJ databases">
        <authorList>
            <person name="Tran Van P."/>
        </authorList>
    </citation>
    <scope>NUCLEOTIDE SEQUENCE</scope>
</reference>
<keyword evidence="1" id="KW-0812">Transmembrane</keyword>
<evidence type="ECO:0000256" key="1">
    <source>
        <dbReference type="SAM" id="Phobius"/>
    </source>
</evidence>
<evidence type="ECO:0000313" key="2">
    <source>
        <dbReference type="EMBL" id="CAD7464039.1"/>
    </source>
</evidence>
<dbReference type="AlphaFoldDB" id="A0A7R9P1L3"/>
<keyword evidence="1" id="KW-0472">Membrane</keyword>
<name>A0A7R9P1L3_9NEOP</name>
<organism evidence="2">
    <name type="scientific">Timema tahoe</name>
    <dbReference type="NCBI Taxonomy" id="61484"/>
    <lineage>
        <taxon>Eukaryota</taxon>
        <taxon>Metazoa</taxon>
        <taxon>Ecdysozoa</taxon>
        <taxon>Arthropoda</taxon>
        <taxon>Hexapoda</taxon>
        <taxon>Insecta</taxon>
        <taxon>Pterygota</taxon>
        <taxon>Neoptera</taxon>
        <taxon>Polyneoptera</taxon>
        <taxon>Phasmatodea</taxon>
        <taxon>Timematodea</taxon>
        <taxon>Timematoidea</taxon>
        <taxon>Timematidae</taxon>
        <taxon>Timema</taxon>
    </lineage>
</organism>
<accession>A0A7R9P1L3</accession>
<keyword evidence="1" id="KW-1133">Transmembrane helix</keyword>
<feature type="transmembrane region" description="Helical" evidence="1">
    <location>
        <begin position="50"/>
        <end position="71"/>
    </location>
</feature>
<dbReference type="Gene3D" id="1.20.1070.10">
    <property type="entry name" value="Rhodopsin 7-helix transmembrane proteins"/>
    <property type="match status" value="1"/>
</dbReference>
<proteinExistence type="predicted"/>